<reference evidence="1" key="1">
    <citation type="submission" date="2022-08" db="EMBL/GenBank/DDBJ databases">
        <authorList>
            <person name="Gutierrez-Valencia J."/>
        </authorList>
    </citation>
    <scope>NUCLEOTIDE SEQUENCE</scope>
</reference>
<protein>
    <submittedName>
        <fullName evidence="1">Uncharacterized protein</fullName>
    </submittedName>
</protein>
<dbReference type="InterPro" id="IPR027417">
    <property type="entry name" value="P-loop_NTPase"/>
</dbReference>
<accession>A0AAV0HDN3</accession>
<dbReference type="EMBL" id="CAMGYJ010000002">
    <property type="protein sequence ID" value="CAI0382987.1"/>
    <property type="molecule type" value="Genomic_DNA"/>
</dbReference>
<name>A0AAV0HDN3_9ROSI</name>
<dbReference type="AlphaFoldDB" id="A0AAV0HDN3"/>
<organism evidence="1 2">
    <name type="scientific">Linum tenue</name>
    <dbReference type="NCBI Taxonomy" id="586396"/>
    <lineage>
        <taxon>Eukaryota</taxon>
        <taxon>Viridiplantae</taxon>
        <taxon>Streptophyta</taxon>
        <taxon>Embryophyta</taxon>
        <taxon>Tracheophyta</taxon>
        <taxon>Spermatophyta</taxon>
        <taxon>Magnoliopsida</taxon>
        <taxon>eudicotyledons</taxon>
        <taxon>Gunneridae</taxon>
        <taxon>Pentapetalae</taxon>
        <taxon>rosids</taxon>
        <taxon>fabids</taxon>
        <taxon>Malpighiales</taxon>
        <taxon>Linaceae</taxon>
        <taxon>Linum</taxon>
    </lineage>
</organism>
<dbReference type="Proteomes" id="UP001154282">
    <property type="component" value="Unassembled WGS sequence"/>
</dbReference>
<proteinExistence type="predicted"/>
<comment type="caution">
    <text evidence="1">The sequence shown here is derived from an EMBL/GenBank/DDBJ whole genome shotgun (WGS) entry which is preliminary data.</text>
</comment>
<evidence type="ECO:0000313" key="1">
    <source>
        <dbReference type="EMBL" id="CAI0382987.1"/>
    </source>
</evidence>
<gene>
    <name evidence="1" type="ORF">LITE_LOCUS3807</name>
</gene>
<evidence type="ECO:0000313" key="2">
    <source>
        <dbReference type="Proteomes" id="UP001154282"/>
    </source>
</evidence>
<dbReference type="Gene3D" id="3.40.50.300">
    <property type="entry name" value="P-loop containing nucleotide triphosphate hydrolases"/>
    <property type="match status" value="1"/>
</dbReference>
<sequence length="71" mass="8021">MHSSSAALADLLGLIGLLRNFLRHLRRTWVLVHVVDAAVEEDHVSDYRIVREAGKGFRVKEKLKQIRAAST</sequence>
<keyword evidence="2" id="KW-1185">Reference proteome</keyword>